<organism evidence="3 4">
    <name type="scientific">Nocardia donostiensis</name>
    <dbReference type="NCBI Taxonomy" id="1538463"/>
    <lineage>
        <taxon>Bacteria</taxon>
        <taxon>Bacillati</taxon>
        <taxon>Actinomycetota</taxon>
        <taxon>Actinomycetes</taxon>
        <taxon>Mycobacteriales</taxon>
        <taxon>Nocardiaceae</taxon>
        <taxon>Nocardia</taxon>
    </lineage>
</organism>
<dbReference type="EMBL" id="MUMY01000007">
    <property type="protein sequence ID" value="ONM48775.1"/>
    <property type="molecule type" value="Genomic_DNA"/>
</dbReference>
<gene>
    <name evidence="3" type="ORF">B0T46_09740</name>
</gene>
<dbReference type="GO" id="GO:0008713">
    <property type="term" value="F:ADP-heptose-lipopolysaccharide heptosyltransferase activity"/>
    <property type="evidence" value="ECO:0007669"/>
    <property type="project" value="TreeGrafter"/>
</dbReference>
<dbReference type="GO" id="GO:0005829">
    <property type="term" value="C:cytosol"/>
    <property type="evidence" value="ECO:0007669"/>
    <property type="project" value="TreeGrafter"/>
</dbReference>
<accession>A0A1V2TGZ2</accession>
<evidence type="ECO:0000313" key="4">
    <source>
        <dbReference type="Proteomes" id="UP000188836"/>
    </source>
</evidence>
<reference evidence="3 4" key="1">
    <citation type="journal article" date="2016" name="Antonie Van Leeuwenhoek">
        <title>Nocardia donostiensis sp. nov., isolated from human respiratory specimens.</title>
        <authorList>
            <person name="Ercibengoa M."/>
            <person name="Bell M."/>
            <person name="Marimon J.M."/>
            <person name="Humrighouse B."/>
            <person name="Klenk H.P."/>
            <person name="Potter G."/>
            <person name="Perez-Trallero E."/>
        </authorList>
    </citation>
    <scope>NUCLEOTIDE SEQUENCE [LARGE SCALE GENOMIC DNA]</scope>
    <source>
        <strain evidence="3 4">X1655</strain>
    </source>
</reference>
<proteinExistence type="predicted"/>
<dbReference type="CDD" id="cd03789">
    <property type="entry name" value="GT9_LPS_heptosyltransferase"/>
    <property type="match status" value="1"/>
</dbReference>
<dbReference type="AlphaFoldDB" id="A0A1V2TGZ2"/>
<dbReference type="InterPro" id="IPR051199">
    <property type="entry name" value="LPS_LOS_Heptosyltrfase"/>
</dbReference>
<dbReference type="OrthoDB" id="9807356at2"/>
<dbReference type="PANTHER" id="PTHR30160">
    <property type="entry name" value="TETRAACYLDISACCHARIDE 4'-KINASE-RELATED"/>
    <property type="match status" value="1"/>
</dbReference>
<evidence type="ECO:0000256" key="2">
    <source>
        <dbReference type="ARBA" id="ARBA00022679"/>
    </source>
</evidence>
<sequence>MSTVLVLRALGLGDLLTALPALRGLRAAYPHQHLVLAAPGWLRPILDRAALDAHLHPTPSLGALRWPGPPPEVAVNLHGRGPQSIADLLGTAPERLITFGHPGYPDIPGPGWPDDIHETQRWCLLLASAGIPADPAQLALEPPEPPSGRLRPYDTTVVIHPGGSSAARRWPAERFAVLAAHLNQKGYRVLVTGDARERRLARAVAAHAGLDPAATLACDLTLDELAATIAHASLLISNDTGVGHLATAFGTPSVLVFGPNPPSWWGPPPYREQHRALWAGHIGDPHAPTPDPGLLAVTTDEVLAAVEEQLDTTSQPAH</sequence>
<keyword evidence="1" id="KW-0328">Glycosyltransferase</keyword>
<dbReference type="InterPro" id="IPR002201">
    <property type="entry name" value="Glyco_trans_9"/>
</dbReference>
<evidence type="ECO:0000313" key="3">
    <source>
        <dbReference type="EMBL" id="ONM48775.1"/>
    </source>
</evidence>
<dbReference type="Gene3D" id="3.40.50.2000">
    <property type="entry name" value="Glycogen Phosphorylase B"/>
    <property type="match status" value="2"/>
</dbReference>
<comment type="caution">
    <text evidence="3">The sequence shown here is derived from an EMBL/GenBank/DDBJ whole genome shotgun (WGS) entry which is preliminary data.</text>
</comment>
<dbReference type="Proteomes" id="UP000188836">
    <property type="component" value="Unassembled WGS sequence"/>
</dbReference>
<protein>
    <submittedName>
        <fullName evidence="3">Glycosyl transferase</fullName>
    </submittedName>
</protein>
<keyword evidence="4" id="KW-1185">Reference proteome</keyword>
<dbReference type="PANTHER" id="PTHR30160:SF1">
    <property type="entry name" value="LIPOPOLYSACCHARIDE 1,2-N-ACETYLGLUCOSAMINETRANSFERASE-RELATED"/>
    <property type="match status" value="1"/>
</dbReference>
<dbReference type="GO" id="GO:0009244">
    <property type="term" value="P:lipopolysaccharide core region biosynthetic process"/>
    <property type="evidence" value="ECO:0007669"/>
    <property type="project" value="TreeGrafter"/>
</dbReference>
<dbReference type="Pfam" id="PF01075">
    <property type="entry name" value="Glyco_transf_9"/>
    <property type="match status" value="1"/>
</dbReference>
<keyword evidence="2 3" id="KW-0808">Transferase</keyword>
<dbReference type="SUPFAM" id="SSF53756">
    <property type="entry name" value="UDP-Glycosyltransferase/glycogen phosphorylase"/>
    <property type="match status" value="1"/>
</dbReference>
<evidence type="ECO:0000256" key="1">
    <source>
        <dbReference type="ARBA" id="ARBA00022676"/>
    </source>
</evidence>
<name>A0A1V2TGZ2_9NOCA</name>
<dbReference type="RefSeq" id="WP_077116255.1">
    <property type="nucleotide sequence ID" value="NZ_LOKT01000017.1"/>
</dbReference>
<dbReference type="STRING" id="1538463.B0T36_22220"/>